<keyword evidence="1" id="KW-1133">Transmembrane helix</keyword>
<keyword evidence="1" id="KW-0472">Membrane</keyword>
<keyword evidence="1" id="KW-0812">Transmembrane</keyword>
<gene>
    <name evidence="2" type="ORF">EGYM00392_LOCUS21333</name>
</gene>
<name>A0A7S1NBJ9_9EUGL</name>
<dbReference type="EMBL" id="HBGA01057832">
    <property type="protein sequence ID" value="CAD9010237.1"/>
    <property type="molecule type" value="Transcribed_RNA"/>
</dbReference>
<accession>A0A7S1NBJ9</accession>
<sequence>MPYTSMYAPQSLDVVVEDPIPRTHALHQGVLPLLVGLVVGAATIFVTIHGPPKATTHVLLPSLGTMPHPTPYKASTSLFPRPQTPLRTFLGPTPSVPTPTSAMSALHAQSGEGGINGGEYLEIGPEDLLQDPIIDVWGSPNWNWGYAQGEAHDRAAVMRAELGDTSDRLAFLATLLSGKVQWNDISLCLGLQFQRAGHERRDGAPTGYNLILNRLVANKYEGEGGVGKLTHEMTMILYKMMPPFQLKENEKIVELLPQGHKPPDLLNRRIVALVLLSMDFVNAGL</sequence>
<evidence type="ECO:0000313" key="2">
    <source>
        <dbReference type="EMBL" id="CAD9010237.1"/>
    </source>
</evidence>
<protein>
    <submittedName>
        <fullName evidence="2">Uncharacterized protein</fullName>
    </submittedName>
</protein>
<feature type="transmembrane region" description="Helical" evidence="1">
    <location>
        <begin position="29"/>
        <end position="48"/>
    </location>
</feature>
<reference evidence="2" key="1">
    <citation type="submission" date="2021-01" db="EMBL/GenBank/DDBJ databases">
        <authorList>
            <person name="Corre E."/>
            <person name="Pelletier E."/>
            <person name="Niang G."/>
            <person name="Scheremetjew M."/>
            <person name="Finn R."/>
            <person name="Kale V."/>
            <person name="Holt S."/>
            <person name="Cochrane G."/>
            <person name="Meng A."/>
            <person name="Brown T."/>
            <person name="Cohen L."/>
        </authorList>
    </citation>
    <scope>NUCLEOTIDE SEQUENCE</scope>
    <source>
        <strain evidence="2">NIES-381</strain>
    </source>
</reference>
<evidence type="ECO:0000256" key="1">
    <source>
        <dbReference type="SAM" id="Phobius"/>
    </source>
</evidence>
<proteinExistence type="predicted"/>
<organism evidence="2">
    <name type="scientific">Eutreptiella gymnastica</name>
    <dbReference type="NCBI Taxonomy" id="73025"/>
    <lineage>
        <taxon>Eukaryota</taxon>
        <taxon>Discoba</taxon>
        <taxon>Euglenozoa</taxon>
        <taxon>Euglenida</taxon>
        <taxon>Spirocuta</taxon>
        <taxon>Euglenophyceae</taxon>
        <taxon>Eutreptiales</taxon>
        <taxon>Eutreptiaceae</taxon>
        <taxon>Eutreptiella</taxon>
    </lineage>
</organism>
<dbReference type="AlphaFoldDB" id="A0A7S1NBJ9"/>